<name>A0ABW1Z6K7_9BACT</name>
<gene>
    <name evidence="3" type="ORF">ACFQBQ_05665</name>
</gene>
<dbReference type="SUPFAM" id="SSF51971">
    <property type="entry name" value="Nucleotide-binding domain"/>
    <property type="match status" value="1"/>
</dbReference>
<evidence type="ECO:0000313" key="4">
    <source>
        <dbReference type="Proteomes" id="UP001596391"/>
    </source>
</evidence>
<evidence type="ECO:0000259" key="2">
    <source>
        <dbReference type="Pfam" id="PF01266"/>
    </source>
</evidence>
<dbReference type="InterPro" id="IPR006076">
    <property type="entry name" value="FAD-dep_OxRdtase"/>
</dbReference>
<comment type="caution">
    <text evidence="3">The sequence shown here is derived from an EMBL/GenBank/DDBJ whole genome shotgun (WGS) entry which is preliminary data.</text>
</comment>
<protein>
    <submittedName>
        <fullName evidence="3">FAD-dependent oxidoreductase</fullName>
    </submittedName>
</protein>
<dbReference type="Pfam" id="PF01266">
    <property type="entry name" value="DAO"/>
    <property type="match status" value="2"/>
</dbReference>
<accession>A0ABW1Z6K7</accession>
<keyword evidence="1" id="KW-0560">Oxidoreductase</keyword>
<evidence type="ECO:0000313" key="3">
    <source>
        <dbReference type="EMBL" id="MFC6645087.1"/>
    </source>
</evidence>
<keyword evidence="4" id="KW-1185">Reference proteome</keyword>
<dbReference type="SUPFAM" id="SSF54373">
    <property type="entry name" value="FAD-linked reductases, C-terminal domain"/>
    <property type="match status" value="1"/>
</dbReference>
<dbReference type="EMBL" id="JBHSWI010000001">
    <property type="protein sequence ID" value="MFC6645087.1"/>
    <property type="molecule type" value="Genomic_DNA"/>
</dbReference>
<feature type="domain" description="FAD dependent oxidoreductase" evidence="2">
    <location>
        <begin position="118"/>
        <end position="311"/>
    </location>
</feature>
<dbReference type="RefSeq" id="WP_263371479.1">
    <property type="nucleotide sequence ID" value="NZ_JAGSYD010000003.1"/>
</dbReference>
<sequence>MPKLSSAMPASTDIVICGGGIIGLSLALELQRRGAKVVVLEQSATRAEGQASWAAAGMLAVDDPHNPTALHDFSRWSRGLYDEFIARVEGLSGLCVPFQTQRTRQWTDDDRVIELAEQSLNPRELMRALEQAVPQSGVTVVRGARVVRVEDDADAVRVFDADGGAISARSIVHAAGAWYAGAPAIKPSKGQMLRVRLALEDVHRSAAMYIAPRHFGEQAGTALVGATVEDVGFDTTIDEATIKRQLQQASELVPAVRDAEVIEVWSGLRPTASDLLPVIGGLPGKPQQWIAGGHFRNGILLAPGTAVAMADALEGKGLPQVVKRFIPR</sequence>
<dbReference type="PANTHER" id="PTHR13847">
    <property type="entry name" value="SARCOSINE DEHYDROGENASE-RELATED"/>
    <property type="match status" value="1"/>
</dbReference>
<organism evidence="3 4">
    <name type="scientific">Granulicella cerasi</name>
    <dbReference type="NCBI Taxonomy" id="741063"/>
    <lineage>
        <taxon>Bacteria</taxon>
        <taxon>Pseudomonadati</taxon>
        <taxon>Acidobacteriota</taxon>
        <taxon>Terriglobia</taxon>
        <taxon>Terriglobales</taxon>
        <taxon>Acidobacteriaceae</taxon>
        <taxon>Granulicella</taxon>
    </lineage>
</organism>
<dbReference type="Proteomes" id="UP001596391">
    <property type="component" value="Unassembled WGS sequence"/>
</dbReference>
<dbReference type="InterPro" id="IPR036188">
    <property type="entry name" value="FAD/NAD-bd_sf"/>
</dbReference>
<dbReference type="PANTHER" id="PTHR13847:SF289">
    <property type="entry name" value="GLYCINE OXIDASE"/>
    <property type="match status" value="1"/>
</dbReference>
<dbReference type="Gene3D" id="3.50.50.60">
    <property type="entry name" value="FAD/NAD(P)-binding domain"/>
    <property type="match status" value="2"/>
</dbReference>
<dbReference type="Gene3D" id="3.30.9.10">
    <property type="entry name" value="D-Amino Acid Oxidase, subunit A, domain 2"/>
    <property type="match status" value="2"/>
</dbReference>
<reference evidence="4" key="1">
    <citation type="journal article" date="2019" name="Int. J. Syst. Evol. Microbiol.">
        <title>The Global Catalogue of Microorganisms (GCM) 10K type strain sequencing project: providing services to taxonomists for standard genome sequencing and annotation.</title>
        <authorList>
            <consortium name="The Broad Institute Genomics Platform"/>
            <consortium name="The Broad Institute Genome Sequencing Center for Infectious Disease"/>
            <person name="Wu L."/>
            <person name="Ma J."/>
        </authorList>
    </citation>
    <scope>NUCLEOTIDE SEQUENCE [LARGE SCALE GENOMIC DNA]</scope>
    <source>
        <strain evidence="4">CGMCC 1.16026</strain>
    </source>
</reference>
<feature type="domain" description="FAD dependent oxidoreductase" evidence="2">
    <location>
        <begin position="13"/>
        <end position="87"/>
    </location>
</feature>
<proteinExistence type="predicted"/>
<evidence type="ECO:0000256" key="1">
    <source>
        <dbReference type="ARBA" id="ARBA00023002"/>
    </source>
</evidence>